<feature type="compositionally biased region" description="Polar residues" evidence="1">
    <location>
        <begin position="340"/>
        <end position="356"/>
    </location>
</feature>
<evidence type="ECO:0000313" key="4">
    <source>
        <dbReference type="Proteomes" id="UP001140094"/>
    </source>
</evidence>
<evidence type="ECO:0000259" key="2">
    <source>
        <dbReference type="PROSITE" id="PS50030"/>
    </source>
</evidence>
<feature type="compositionally biased region" description="Polar residues" evidence="1">
    <location>
        <begin position="389"/>
        <end position="418"/>
    </location>
</feature>
<feature type="region of interest" description="Disordered" evidence="1">
    <location>
        <begin position="76"/>
        <end position="276"/>
    </location>
</feature>
<dbReference type="PROSITE" id="PS50030">
    <property type="entry name" value="UBA"/>
    <property type="match status" value="1"/>
</dbReference>
<dbReference type="AlphaFoldDB" id="A0A9W8LTD4"/>
<dbReference type="CDD" id="cd14270">
    <property type="entry name" value="UBA"/>
    <property type="match status" value="1"/>
</dbReference>
<organism evidence="3 4">
    <name type="scientific">Coemansia guatemalensis</name>
    <dbReference type="NCBI Taxonomy" id="2761395"/>
    <lineage>
        <taxon>Eukaryota</taxon>
        <taxon>Fungi</taxon>
        <taxon>Fungi incertae sedis</taxon>
        <taxon>Zoopagomycota</taxon>
        <taxon>Kickxellomycotina</taxon>
        <taxon>Kickxellomycetes</taxon>
        <taxon>Kickxellales</taxon>
        <taxon>Kickxellaceae</taxon>
        <taxon>Coemansia</taxon>
    </lineage>
</organism>
<proteinExistence type="predicted"/>
<dbReference type="Proteomes" id="UP001140094">
    <property type="component" value="Unassembled WGS sequence"/>
</dbReference>
<dbReference type="Pfam" id="PF00627">
    <property type="entry name" value="UBA"/>
    <property type="match status" value="1"/>
</dbReference>
<dbReference type="SMART" id="SM00165">
    <property type="entry name" value="UBA"/>
    <property type="match status" value="1"/>
</dbReference>
<dbReference type="Gene3D" id="1.10.8.10">
    <property type="entry name" value="DNA helicase RuvA subunit, C-terminal domain"/>
    <property type="match status" value="1"/>
</dbReference>
<evidence type="ECO:0000313" key="3">
    <source>
        <dbReference type="EMBL" id="KAJ2807476.1"/>
    </source>
</evidence>
<dbReference type="InterPro" id="IPR015940">
    <property type="entry name" value="UBA"/>
</dbReference>
<feature type="compositionally biased region" description="Low complexity" evidence="1">
    <location>
        <begin position="240"/>
        <end position="263"/>
    </location>
</feature>
<evidence type="ECO:0000256" key="1">
    <source>
        <dbReference type="SAM" id="MobiDB-lite"/>
    </source>
</evidence>
<protein>
    <recommendedName>
        <fullName evidence="2">UBA domain-containing protein</fullName>
    </recommendedName>
</protein>
<name>A0A9W8LTD4_9FUNG</name>
<reference evidence="3" key="1">
    <citation type="submission" date="2022-07" db="EMBL/GenBank/DDBJ databases">
        <title>Phylogenomic reconstructions and comparative analyses of Kickxellomycotina fungi.</title>
        <authorList>
            <person name="Reynolds N.K."/>
            <person name="Stajich J.E."/>
            <person name="Barry K."/>
            <person name="Grigoriev I.V."/>
            <person name="Crous P."/>
            <person name="Smith M.E."/>
        </authorList>
    </citation>
    <scope>NUCLEOTIDE SEQUENCE</scope>
    <source>
        <strain evidence="3">NRRL 1565</strain>
    </source>
</reference>
<accession>A0A9W8LTD4</accession>
<feature type="compositionally biased region" description="Polar residues" evidence="1">
    <location>
        <begin position="442"/>
        <end position="454"/>
    </location>
</feature>
<feature type="domain" description="UBA" evidence="2">
    <location>
        <begin position="447"/>
        <end position="491"/>
    </location>
</feature>
<dbReference type="EMBL" id="JANBUO010000105">
    <property type="protein sequence ID" value="KAJ2807476.1"/>
    <property type="molecule type" value="Genomic_DNA"/>
</dbReference>
<dbReference type="OrthoDB" id="524326at2759"/>
<dbReference type="InterPro" id="IPR009060">
    <property type="entry name" value="UBA-like_sf"/>
</dbReference>
<comment type="caution">
    <text evidence="3">The sequence shown here is derived from an EMBL/GenBank/DDBJ whole genome shotgun (WGS) entry which is preliminary data.</text>
</comment>
<keyword evidence="4" id="KW-1185">Reference proteome</keyword>
<sequence>MSELVQGVKLKFELPFQLPAPVSFPLESIGDFQPITRIPKYDYSLEKKIMKDIAKQRQEDQFNMLRQAQQQLSMVDLIASRKNRHKGKEPERKGAAVGGASGKNSSLAKPSSESGVSRLQGAEPAEADDSISAPETEDLRVQKQAKKVQPANAGIATSASASSAAAPPDKPSNITNQAQAEQPHSVGADASAVQSEANQHPNQNSAGNPQHGTTSDAASAQTALGTAGFVSSHQPNRADPAQYQVRPYQQPQHHPHQTQASQQGDFRPANGPIGFAIRPNAQQFSSANVVPSTVPSSGPGVGPVFSNMAGNMSFSRPQMHVPPQQAKQQQPIPPPVSMPARTNPSASLNPRFSTTFGMGLPPANSHMPPREEAPARPSLPPKPDEWKPQPSSMANLQASDAASSSRPPTLPSRNQNLQDPAAPAIPPKPFAFSEFDYAADETSGTGPSDSSGHVEQLNTLLSMGFSRPQAIHALEMYDYDVNKASNYLIDKQINSI</sequence>
<gene>
    <name evidence="3" type="ORF">H4R20_001271</name>
</gene>
<feature type="compositionally biased region" description="Low complexity" evidence="1">
    <location>
        <begin position="318"/>
        <end position="330"/>
    </location>
</feature>
<dbReference type="SUPFAM" id="SSF46934">
    <property type="entry name" value="UBA-like"/>
    <property type="match status" value="1"/>
</dbReference>
<feature type="compositionally biased region" description="Polar residues" evidence="1">
    <location>
        <begin position="173"/>
        <end position="182"/>
    </location>
</feature>
<feature type="compositionally biased region" description="Polar residues" evidence="1">
    <location>
        <begin position="102"/>
        <end position="117"/>
    </location>
</feature>
<feature type="region of interest" description="Disordered" evidence="1">
    <location>
        <begin position="288"/>
        <end position="454"/>
    </location>
</feature>
<feature type="compositionally biased region" description="Low complexity" evidence="1">
    <location>
        <begin position="150"/>
        <end position="167"/>
    </location>
</feature>
<feature type="compositionally biased region" description="Polar residues" evidence="1">
    <location>
        <begin position="192"/>
        <end position="235"/>
    </location>
</feature>